<feature type="domain" description="Protein kinase" evidence="10">
    <location>
        <begin position="1"/>
        <end position="92"/>
    </location>
</feature>
<dbReference type="PANTHER" id="PTHR48006">
    <property type="entry name" value="LEUCINE-RICH REPEAT-CONTAINING PROTEIN DDB_G0281931-RELATED"/>
    <property type="match status" value="1"/>
</dbReference>
<evidence type="ECO:0000259" key="10">
    <source>
        <dbReference type="PROSITE" id="PS50011"/>
    </source>
</evidence>
<keyword evidence="7" id="KW-0067">ATP-binding</keyword>
<dbReference type="Gene3D" id="1.10.510.10">
    <property type="entry name" value="Transferase(Phosphotransferase) domain 1"/>
    <property type="match status" value="1"/>
</dbReference>
<keyword evidence="3" id="KW-0723">Serine/threonine-protein kinase</keyword>
<evidence type="ECO:0000313" key="12">
    <source>
        <dbReference type="Proteomes" id="UP000187609"/>
    </source>
</evidence>
<keyword evidence="6" id="KW-0418">Kinase</keyword>
<dbReference type="GO" id="GO:0016020">
    <property type="term" value="C:membrane"/>
    <property type="evidence" value="ECO:0007669"/>
    <property type="project" value="UniProtKB-SubCell"/>
</dbReference>
<gene>
    <name evidence="11" type="ORF">A4A49_55461</name>
</gene>
<evidence type="ECO:0000256" key="3">
    <source>
        <dbReference type="ARBA" id="ARBA00022527"/>
    </source>
</evidence>
<dbReference type="SMR" id="A0A1J6J8D4"/>
<proteinExistence type="predicted"/>
<evidence type="ECO:0000256" key="4">
    <source>
        <dbReference type="ARBA" id="ARBA00022679"/>
    </source>
</evidence>
<dbReference type="Proteomes" id="UP000187609">
    <property type="component" value="Unassembled WGS sequence"/>
</dbReference>
<evidence type="ECO:0000256" key="2">
    <source>
        <dbReference type="ARBA" id="ARBA00012513"/>
    </source>
</evidence>
<evidence type="ECO:0000313" key="11">
    <source>
        <dbReference type="EMBL" id="OIT08928.1"/>
    </source>
</evidence>
<dbReference type="FunFam" id="1.10.510.10:FF:001023">
    <property type="entry name" value="Os07g0541700 protein"/>
    <property type="match status" value="1"/>
</dbReference>
<dbReference type="InterPro" id="IPR051824">
    <property type="entry name" value="LRR_Rcpt-Like_S/T_Kinase"/>
</dbReference>
<dbReference type="PROSITE" id="PS50011">
    <property type="entry name" value="PROTEIN_KINASE_DOM"/>
    <property type="match status" value="1"/>
</dbReference>
<comment type="catalytic activity">
    <reaction evidence="8">
        <text>L-threonyl-[protein] + ATP = O-phospho-L-threonyl-[protein] + ADP + H(+)</text>
        <dbReference type="Rhea" id="RHEA:46608"/>
        <dbReference type="Rhea" id="RHEA-COMP:11060"/>
        <dbReference type="Rhea" id="RHEA-COMP:11605"/>
        <dbReference type="ChEBI" id="CHEBI:15378"/>
        <dbReference type="ChEBI" id="CHEBI:30013"/>
        <dbReference type="ChEBI" id="CHEBI:30616"/>
        <dbReference type="ChEBI" id="CHEBI:61977"/>
        <dbReference type="ChEBI" id="CHEBI:456216"/>
        <dbReference type="EC" id="2.7.11.1"/>
    </reaction>
</comment>
<comment type="caution">
    <text evidence="11">The sequence shown here is derived from an EMBL/GenBank/DDBJ whole genome shotgun (WGS) entry which is preliminary data.</text>
</comment>
<dbReference type="InterPro" id="IPR000719">
    <property type="entry name" value="Prot_kinase_dom"/>
</dbReference>
<evidence type="ECO:0000256" key="6">
    <source>
        <dbReference type="ARBA" id="ARBA00022777"/>
    </source>
</evidence>
<evidence type="ECO:0000256" key="1">
    <source>
        <dbReference type="ARBA" id="ARBA00004479"/>
    </source>
</evidence>
<evidence type="ECO:0000256" key="9">
    <source>
        <dbReference type="ARBA" id="ARBA00048679"/>
    </source>
</evidence>
<dbReference type="GO" id="GO:0004674">
    <property type="term" value="F:protein serine/threonine kinase activity"/>
    <property type="evidence" value="ECO:0007669"/>
    <property type="project" value="UniProtKB-KW"/>
</dbReference>
<name>A0A1J6J8D4_NICAT</name>
<dbReference type="EC" id="2.7.11.1" evidence="2"/>
<dbReference type="OMA" id="WNSRSQI"/>
<reference evidence="11" key="1">
    <citation type="submission" date="2016-11" db="EMBL/GenBank/DDBJ databases">
        <title>The genome of Nicotiana attenuata.</title>
        <authorList>
            <person name="Xu S."/>
            <person name="Brockmoeller T."/>
            <person name="Gaquerel E."/>
            <person name="Navarro A."/>
            <person name="Kuhl H."/>
            <person name="Gase K."/>
            <person name="Ling Z."/>
            <person name="Zhou W."/>
            <person name="Kreitzer C."/>
            <person name="Stanke M."/>
            <person name="Tang H."/>
            <person name="Lyons E."/>
            <person name="Pandey P."/>
            <person name="Pandey S.P."/>
            <person name="Timmermann B."/>
            <person name="Baldwin I.T."/>
        </authorList>
    </citation>
    <scope>NUCLEOTIDE SEQUENCE [LARGE SCALE GENOMIC DNA]</scope>
    <source>
        <strain evidence="11">UT</strain>
    </source>
</reference>
<comment type="catalytic activity">
    <reaction evidence="9">
        <text>L-seryl-[protein] + ATP = O-phospho-L-seryl-[protein] + ADP + H(+)</text>
        <dbReference type="Rhea" id="RHEA:17989"/>
        <dbReference type="Rhea" id="RHEA-COMP:9863"/>
        <dbReference type="Rhea" id="RHEA-COMP:11604"/>
        <dbReference type="ChEBI" id="CHEBI:15378"/>
        <dbReference type="ChEBI" id="CHEBI:29999"/>
        <dbReference type="ChEBI" id="CHEBI:30616"/>
        <dbReference type="ChEBI" id="CHEBI:83421"/>
        <dbReference type="ChEBI" id="CHEBI:456216"/>
        <dbReference type="EC" id="2.7.11.1"/>
    </reaction>
</comment>
<evidence type="ECO:0000256" key="7">
    <source>
        <dbReference type="ARBA" id="ARBA00022840"/>
    </source>
</evidence>
<dbReference type="InterPro" id="IPR011009">
    <property type="entry name" value="Kinase-like_dom_sf"/>
</dbReference>
<dbReference type="Pfam" id="PF00069">
    <property type="entry name" value="Pkinase"/>
    <property type="match status" value="1"/>
</dbReference>
<dbReference type="EMBL" id="MJEQ01025730">
    <property type="protein sequence ID" value="OIT08928.1"/>
    <property type="molecule type" value="Genomic_DNA"/>
</dbReference>
<keyword evidence="12" id="KW-1185">Reference proteome</keyword>
<dbReference type="SUPFAM" id="SSF56112">
    <property type="entry name" value="Protein kinase-like (PK-like)"/>
    <property type="match status" value="1"/>
</dbReference>
<keyword evidence="4" id="KW-0808">Transferase</keyword>
<dbReference type="PANTHER" id="PTHR48006:SF17">
    <property type="entry name" value="LEUCINE-RICH REPEAT PROTEIN KINASE FAMILY PROTEIN"/>
    <property type="match status" value="1"/>
</dbReference>
<protein>
    <recommendedName>
        <fullName evidence="2">non-specific serine/threonine protein kinase</fullName>
        <ecNumber evidence="2">2.7.11.1</ecNumber>
    </recommendedName>
</protein>
<dbReference type="InterPro" id="IPR008271">
    <property type="entry name" value="Ser/Thr_kinase_AS"/>
</dbReference>
<evidence type="ECO:0000256" key="5">
    <source>
        <dbReference type="ARBA" id="ARBA00022741"/>
    </source>
</evidence>
<comment type="subcellular location">
    <subcellularLocation>
        <location evidence="1">Membrane</location>
        <topology evidence="1">Single-pass type I membrane protein</topology>
    </subcellularLocation>
</comment>
<organism evidence="11 12">
    <name type="scientific">Nicotiana attenuata</name>
    <name type="common">Coyote tobacco</name>
    <dbReference type="NCBI Taxonomy" id="49451"/>
    <lineage>
        <taxon>Eukaryota</taxon>
        <taxon>Viridiplantae</taxon>
        <taxon>Streptophyta</taxon>
        <taxon>Embryophyta</taxon>
        <taxon>Tracheophyta</taxon>
        <taxon>Spermatophyta</taxon>
        <taxon>Magnoliopsida</taxon>
        <taxon>eudicotyledons</taxon>
        <taxon>Gunneridae</taxon>
        <taxon>Pentapetalae</taxon>
        <taxon>asterids</taxon>
        <taxon>lamiids</taxon>
        <taxon>Solanales</taxon>
        <taxon>Solanaceae</taxon>
        <taxon>Nicotianoideae</taxon>
        <taxon>Nicotianeae</taxon>
        <taxon>Nicotiana</taxon>
    </lineage>
</organism>
<dbReference type="PROSITE" id="PS00108">
    <property type="entry name" value="PROTEIN_KINASE_ST"/>
    <property type="match status" value="1"/>
</dbReference>
<keyword evidence="5" id="KW-0547">Nucleotide-binding</keyword>
<dbReference type="GO" id="GO:0005524">
    <property type="term" value="F:ATP binding"/>
    <property type="evidence" value="ECO:0007669"/>
    <property type="project" value="UniProtKB-KW"/>
</dbReference>
<dbReference type="AlphaFoldDB" id="A0A1J6J8D4"/>
<evidence type="ECO:0000256" key="8">
    <source>
        <dbReference type="ARBA" id="ARBA00047899"/>
    </source>
</evidence>
<accession>A0A1J6J8D4</accession>
<dbReference type="Gramene" id="OIT08928">
    <property type="protein sequence ID" value="OIT08928"/>
    <property type="gene ID" value="A4A49_55461"/>
</dbReference>
<sequence length="92" mass="10220">MRRPKIALGAARGLQYLHDLINSPIIHRDIKSSNILLDECLNAKVADFGLSKLLGDSERGHITTQVKGTMVNKDSLHACPNLFDLEYCMLIS</sequence>